<feature type="domain" description="Fibronectin type-III" evidence="6">
    <location>
        <begin position="339"/>
        <end position="432"/>
    </location>
</feature>
<dbReference type="CDD" id="cd00063">
    <property type="entry name" value="FN3"/>
    <property type="match status" value="5"/>
</dbReference>
<dbReference type="FunFam" id="2.60.40.10:FF:000028">
    <property type="entry name" value="Neuronal cell adhesion molecule"/>
    <property type="match status" value="2"/>
</dbReference>
<dbReference type="SMART" id="SM00408">
    <property type="entry name" value="IGc2"/>
    <property type="match status" value="3"/>
</dbReference>
<comment type="caution">
    <text evidence="7">The sequence shown here is derived from an EMBL/GenBank/DDBJ whole genome shotgun (WGS) entry which is preliminary data.</text>
</comment>
<keyword evidence="8" id="KW-1185">Reference proteome</keyword>
<evidence type="ECO:0000259" key="6">
    <source>
        <dbReference type="PROSITE" id="PS50853"/>
    </source>
</evidence>
<gene>
    <name evidence="7" type="ORF">Pcinc_031205</name>
</gene>
<dbReference type="InterPro" id="IPR003599">
    <property type="entry name" value="Ig_sub"/>
</dbReference>
<dbReference type="PANTHER" id="PTHR44170:SF6">
    <property type="entry name" value="CONTACTIN"/>
    <property type="match status" value="1"/>
</dbReference>
<accession>A0AAE1K4V7</accession>
<keyword evidence="2" id="KW-1015">Disulfide bond</keyword>
<name>A0AAE1K4V7_PETCI</name>
<feature type="domain" description="Fibronectin type-III" evidence="6">
    <location>
        <begin position="839"/>
        <end position="930"/>
    </location>
</feature>
<dbReference type="FunFam" id="2.60.40.10:FF:000032">
    <property type="entry name" value="palladin isoform X1"/>
    <property type="match status" value="2"/>
</dbReference>
<dbReference type="SUPFAM" id="SSF48726">
    <property type="entry name" value="Immunoglobulin"/>
    <property type="match status" value="3"/>
</dbReference>
<feature type="region of interest" description="Disordered" evidence="4">
    <location>
        <begin position="418"/>
        <end position="438"/>
    </location>
</feature>
<dbReference type="EMBL" id="JAWQEG010004110">
    <property type="protein sequence ID" value="KAK3862973.1"/>
    <property type="molecule type" value="Genomic_DNA"/>
</dbReference>
<feature type="domain" description="Fibronectin type-III" evidence="6">
    <location>
        <begin position="437"/>
        <end position="549"/>
    </location>
</feature>
<proteinExistence type="predicted"/>
<dbReference type="AlphaFoldDB" id="A0AAE1K4V7"/>
<dbReference type="InterPro" id="IPR013098">
    <property type="entry name" value="Ig_I-set"/>
</dbReference>
<keyword evidence="3" id="KW-0393">Immunoglobulin domain</keyword>
<dbReference type="InterPro" id="IPR007110">
    <property type="entry name" value="Ig-like_dom"/>
</dbReference>
<feature type="domain" description="Fibronectin type-III" evidence="6">
    <location>
        <begin position="649"/>
        <end position="751"/>
    </location>
</feature>
<evidence type="ECO:0000256" key="3">
    <source>
        <dbReference type="ARBA" id="ARBA00023319"/>
    </source>
</evidence>
<dbReference type="Pfam" id="PF07679">
    <property type="entry name" value="I-set"/>
    <property type="match status" value="2"/>
</dbReference>
<dbReference type="InterPro" id="IPR003598">
    <property type="entry name" value="Ig_sub2"/>
</dbReference>
<dbReference type="InterPro" id="IPR003961">
    <property type="entry name" value="FN3_dom"/>
</dbReference>
<dbReference type="SUPFAM" id="SSF49265">
    <property type="entry name" value="Fibronectin type III"/>
    <property type="match status" value="3"/>
</dbReference>
<dbReference type="SMART" id="SM00060">
    <property type="entry name" value="FN3"/>
    <property type="match status" value="5"/>
</dbReference>
<dbReference type="Pfam" id="PF13927">
    <property type="entry name" value="Ig_3"/>
    <property type="match status" value="1"/>
</dbReference>
<evidence type="ECO:0000256" key="1">
    <source>
        <dbReference type="ARBA" id="ARBA00022737"/>
    </source>
</evidence>
<feature type="domain" description="Fibronectin type-III" evidence="6">
    <location>
        <begin position="554"/>
        <end position="648"/>
    </location>
</feature>
<feature type="region of interest" description="Disordered" evidence="4">
    <location>
        <begin position="15"/>
        <end position="39"/>
    </location>
</feature>
<keyword evidence="1" id="KW-0677">Repeat</keyword>
<evidence type="ECO:0000256" key="4">
    <source>
        <dbReference type="SAM" id="MobiDB-lite"/>
    </source>
</evidence>
<feature type="domain" description="Ig-like" evidence="5">
    <location>
        <begin position="130"/>
        <end position="234"/>
    </location>
</feature>
<dbReference type="GO" id="GO:0098609">
    <property type="term" value="P:cell-cell adhesion"/>
    <property type="evidence" value="ECO:0007669"/>
    <property type="project" value="TreeGrafter"/>
</dbReference>
<dbReference type="PROSITE" id="PS50853">
    <property type="entry name" value="FN3"/>
    <property type="match status" value="5"/>
</dbReference>
<dbReference type="Pfam" id="PF00041">
    <property type="entry name" value="fn3"/>
    <property type="match status" value="3"/>
</dbReference>
<organism evidence="7 8">
    <name type="scientific">Petrolisthes cinctipes</name>
    <name type="common">Flat porcelain crab</name>
    <dbReference type="NCBI Taxonomy" id="88211"/>
    <lineage>
        <taxon>Eukaryota</taxon>
        <taxon>Metazoa</taxon>
        <taxon>Ecdysozoa</taxon>
        <taxon>Arthropoda</taxon>
        <taxon>Crustacea</taxon>
        <taxon>Multicrustacea</taxon>
        <taxon>Malacostraca</taxon>
        <taxon>Eumalacostraca</taxon>
        <taxon>Eucarida</taxon>
        <taxon>Decapoda</taxon>
        <taxon>Pleocyemata</taxon>
        <taxon>Anomura</taxon>
        <taxon>Galatheoidea</taxon>
        <taxon>Porcellanidae</taxon>
        <taxon>Petrolisthes</taxon>
    </lineage>
</organism>
<dbReference type="SMART" id="SM00409">
    <property type="entry name" value="IG"/>
    <property type="match status" value="3"/>
</dbReference>
<dbReference type="PANTHER" id="PTHR44170">
    <property type="entry name" value="PROTEIN SIDEKICK"/>
    <property type="match status" value="1"/>
</dbReference>
<feature type="domain" description="Ig-like" evidence="5">
    <location>
        <begin position="239"/>
        <end position="332"/>
    </location>
</feature>
<sequence length="930" mass="99465">MPLVRQTQLVTSFIGSRPGLTDQAGPLSVSDPADSHAQHSTVVTPQLHYLPSPTGTPITFLHPSVRPLYASLPPTPLPPTSLPPTSLPPTPYSHLNLLLPSPFLTFRPTVNPIQKFSQPSPTTLAPSVPPSWVLEPRDARVSRGHTLVINCVARGHPEPVIRWRKKIESGSMSGGSSLGSGSESYRGVDLVSPRATQLTNGSLFISRAEPDHAGTYVCYAQNSVANLTAAVDVAVNSAPYFIGGSGSVDVRAGEVTVLECRVRGDPPLTVTWSLRGSSLHHSPRYSESVSVDAGGETVAKLQVSGAVQSDAGIYTCTAHNTYGRNSHTVRLNVHEPPSAPRGLRVIAEGSRAVRVSWAAPDPPPTSYVVQFRRSLEGWGEARELSVAAAGLTSGVEVSPLFPATDYVVRVVAVNHLGRSPPSEDLRLTTSAEKPGAPPRDLRAEAVGAREVRVSWRPPPQDRAHGLIQGYYLGYTPVSHQVGPGSTQYNYTTVESSEGGPGVSDGSEGVWSTSLTQLEPHTDYQVVVKAFNTEGAGPLSPPAAVTTREDAPGGPPLDLRCSGLTWDSVQVSWSPPDPRLHHGALRGYSLEYERWDGWSEASRKSQTRTVTTVLTGLEAATNYSMRVRAFTGAGDGPWTSPSVCTTEEDVPGRPVGVRGVVSGDRSFIVSWSPPARPGGRVLSYTVSWRVVESQVGGGRGREGITTVAGTVTWVQVDNVQGSLVEVEVTAATRVGEGLPGTARVTLTNTVPAAIYSSSKSLREERGRDVTLPCGHVGQPRPKLTWTYQGRDLMGEGRLVKGDGGLVIQEATRQDSGNYTCTVTNKHGSDHITYSLTILVPPSPPLVLASSSSERSVQVQWKQGDKGGAPITGYTLYYRKDHGAWTQIRVHRHAHSHTLEVSPFSFPPCFRSGFSHPLHASGQSFLIPSMLQ</sequence>
<dbReference type="GO" id="GO:0009653">
    <property type="term" value="P:anatomical structure morphogenesis"/>
    <property type="evidence" value="ECO:0007669"/>
    <property type="project" value="UniProtKB-ARBA"/>
</dbReference>
<dbReference type="InterPro" id="IPR036179">
    <property type="entry name" value="Ig-like_dom_sf"/>
</dbReference>
<dbReference type="InterPro" id="IPR013783">
    <property type="entry name" value="Ig-like_fold"/>
</dbReference>
<feature type="domain" description="Ig-like" evidence="5">
    <location>
        <begin position="750"/>
        <end position="835"/>
    </location>
</feature>
<dbReference type="InterPro" id="IPR036116">
    <property type="entry name" value="FN3_sf"/>
</dbReference>
<evidence type="ECO:0000256" key="2">
    <source>
        <dbReference type="ARBA" id="ARBA00023157"/>
    </source>
</evidence>
<dbReference type="PROSITE" id="PS50835">
    <property type="entry name" value="IG_LIKE"/>
    <property type="match status" value="3"/>
</dbReference>
<dbReference type="GO" id="GO:0030154">
    <property type="term" value="P:cell differentiation"/>
    <property type="evidence" value="ECO:0007669"/>
    <property type="project" value="UniProtKB-ARBA"/>
</dbReference>
<protein>
    <recommendedName>
        <fullName evidence="9">Down syndrome cell adhesion molecule-like protein Dscam2</fullName>
    </recommendedName>
</protein>
<evidence type="ECO:0008006" key="9">
    <source>
        <dbReference type="Google" id="ProtNLM"/>
    </source>
</evidence>
<feature type="non-terminal residue" evidence="7">
    <location>
        <position position="930"/>
    </location>
</feature>
<evidence type="ECO:0000313" key="8">
    <source>
        <dbReference type="Proteomes" id="UP001286313"/>
    </source>
</evidence>
<evidence type="ECO:0000259" key="5">
    <source>
        <dbReference type="PROSITE" id="PS50835"/>
    </source>
</evidence>
<evidence type="ECO:0000313" key="7">
    <source>
        <dbReference type="EMBL" id="KAK3862973.1"/>
    </source>
</evidence>
<reference evidence="7" key="1">
    <citation type="submission" date="2023-10" db="EMBL/GenBank/DDBJ databases">
        <title>Genome assemblies of two species of porcelain crab, Petrolisthes cinctipes and Petrolisthes manimaculis (Anomura: Porcellanidae).</title>
        <authorList>
            <person name="Angst P."/>
        </authorList>
    </citation>
    <scope>NUCLEOTIDE SEQUENCE</scope>
    <source>
        <strain evidence="7">PB745_01</strain>
        <tissue evidence="7">Gill</tissue>
    </source>
</reference>
<dbReference type="Proteomes" id="UP001286313">
    <property type="component" value="Unassembled WGS sequence"/>
</dbReference>
<dbReference type="PRINTS" id="PR00014">
    <property type="entry name" value="FNTYPEIII"/>
</dbReference>
<dbReference type="Gene3D" id="2.60.40.10">
    <property type="entry name" value="Immunoglobulins"/>
    <property type="match status" value="8"/>
</dbReference>